<protein>
    <submittedName>
        <fullName evidence="1">DUF124 family protein</fullName>
    </submittedName>
</protein>
<evidence type="ECO:0000313" key="1">
    <source>
        <dbReference type="EMBL" id="CCC40311.1"/>
    </source>
</evidence>
<dbReference type="PANTHER" id="PTHR43657">
    <property type="entry name" value="TRYPTOPHAN RNA-BINDING ATTENUATOR PROTEIN-LIKE PROTEIN"/>
    <property type="match status" value="1"/>
</dbReference>
<gene>
    <name evidence="1" type="ordered locus">Hqrw_2456</name>
</gene>
<sequence>MQYELRQSPAYTVVEVTLERGETVTSEAGAMVSHSEEIRLETGIGDEDEGMFSSLKDSVLGDESLFRNRFTSEGGQGTVELAPSTPGDVTALTLDHDELYLQGGAYIGCGTDVSIDSELGGLDTLLGGEGISLIKAHGSGVLFIGSFGGIDRKEIQRDETLTVDSGHIVAWNADMNYETRRVGGLKETVLSGEGLVMDFTGPGVVFTQTRNYDGFVTQLTEDMPFSGASGDDGGNIDIDI</sequence>
<dbReference type="Gene3D" id="3.60.160.10">
    <property type="entry name" value="Mitochondrial biogenesis AIM24"/>
    <property type="match status" value="1"/>
</dbReference>
<dbReference type="PANTHER" id="PTHR43657:SF1">
    <property type="entry name" value="ALTERED INHERITANCE OF MITOCHONDRIA PROTEIN 24, MITOCHONDRIAL"/>
    <property type="match status" value="1"/>
</dbReference>
<dbReference type="Pfam" id="PF01987">
    <property type="entry name" value="AIM24"/>
    <property type="match status" value="1"/>
</dbReference>
<dbReference type="InterPro" id="IPR016031">
    <property type="entry name" value="Trp_RNA-bd_attenuator-like_dom"/>
</dbReference>
<name>G0LIQ9_HALWC</name>
<dbReference type="SUPFAM" id="SSF51219">
    <property type="entry name" value="TRAP-like"/>
    <property type="match status" value="1"/>
</dbReference>
<dbReference type="KEGG" id="hwc:Hqrw_2456"/>
<dbReference type="InterPro" id="IPR002838">
    <property type="entry name" value="AIM24"/>
</dbReference>
<dbReference type="RefSeq" id="WP_014555966.1">
    <property type="nucleotide sequence ID" value="NC_017459.1"/>
</dbReference>
<reference evidence="1 2" key="1">
    <citation type="journal article" date="2011" name="PLoS ONE">
        <title>Haloquadratum walsbyi: limited diversity in a global pond.</title>
        <authorList>
            <person name="Dyall-Smith M."/>
            <person name="Pfeiffer F."/>
            <person name="Klee K."/>
            <person name="Palm P."/>
            <person name="Gross K."/>
            <person name="Schuster S.C."/>
            <person name="Rampp M."/>
            <person name="Oesterhelt D."/>
        </authorList>
    </citation>
    <scope>NUCLEOTIDE SEQUENCE [LARGE SCALE GENOMIC DNA]</scope>
    <source>
        <strain evidence="2">DSM 16854 / JCM 12705 / C23</strain>
    </source>
</reference>
<dbReference type="HOGENOM" id="CLU_040551_4_1_2"/>
<evidence type="ECO:0000313" key="2">
    <source>
        <dbReference type="Proteomes" id="UP000007954"/>
    </source>
</evidence>
<dbReference type="AlphaFoldDB" id="G0LIQ9"/>
<dbReference type="NCBIfam" id="TIGR00266">
    <property type="entry name" value="TIGR00266 family protein"/>
    <property type="match status" value="1"/>
</dbReference>
<organism evidence="1 2">
    <name type="scientific">Haloquadratum walsbyi (strain DSM 16854 / JCM 12705 / C23)</name>
    <dbReference type="NCBI Taxonomy" id="768065"/>
    <lineage>
        <taxon>Archaea</taxon>
        <taxon>Methanobacteriati</taxon>
        <taxon>Methanobacteriota</taxon>
        <taxon>Stenosarchaea group</taxon>
        <taxon>Halobacteria</taxon>
        <taxon>Halobacteriales</taxon>
        <taxon>Haloferacaceae</taxon>
        <taxon>Haloquadratum</taxon>
    </lineage>
</organism>
<dbReference type="InterPro" id="IPR036983">
    <property type="entry name" value="AIM24_sf"/>
</dbReference>
<dbReference type="Proteomes" id="UP000007954">
    <property type="component" value="Chromosome"/>
</dbReference>
<proteinExistence type="predicted"/>
<dbReference type="GeneID" id="12447171"/>
<dbReference type="EMBL" id="FR746099">
    <property type="protein sequence ID" value="CCC40311.1"/>
    <property type="molecule type" value="Genomic_DNA"/>
</dbReference>
<accession>G0LIQ9</accession>
<dbReference type="OrthoDB" id="7592at2157"/>